<gene>
    <name evidence="7" type="ORF">RS030_1186</name>
</gene>
<feature type="compositionally biased region" description="Acidic residues" evidence="5">
    <location>
        <begin position="294"/>
        <end position="303"/>
    </location>
</feature>
<dbReference type="PANTHER" id="PTHR45699">
    <property type="entry name" value="60S ACIDIC RIBOSOMAL PROTEIN P0"/>
    <property type="match status" value="1"/>
</dbReference>
<evidence type="ECO:0000259" key="6">
    <source>
        <dbReference type="Pfam" id="PF17777"/>
    </source>
</evidence>
<evidence type="ECO:0000313" key="8">
    <source>
        <dbReference type="Proteomes" id="UP001311799"/>
    </source>
</evidence>
<protein>
    <recommendedName>
        <fullName evidence="4">60S acidic ribosomal protein P0</fullName>
    </recommendedName>
</protein>
<dbReference type="InterPro" id="IPR050323">
    <property type="entry name" value="Ribosomal_protein_uL10"/>
</dbReference>
<evidence type="ECO:0000313" key="7">
    <source>
        <dbReference type="EMBL" id="KAK6589598.1"/>
    </source>
</evidence>
<dbReference type="InterPro" id="IPR001790">
    <property type="entry name" value="Ribosomal_uL10"/>
</dbReference>
<evidence type="ECO:0000256" key="5">
    <source>
        <dbReference type="SAM" id="MobiDB-lite"/>
    </source>
</evidence>
<dbReference type="FunFam" id="3.90.105.20:FF:000001">
    <property type="entry name" value="60S acidic ribosomal protein P0"/>
    <property type="match status" value="1"/>
</dbReference>
<dbReference type="GO" id="GO:0003735">
    <property type="term" value="F:structural constituent of ribosome"/>
    <property type="evidence" value="ECO:0007669"/>
    <property type="project" value="TreeGrafter"/>
</dbReference>
<dbReference type="GO" id="GO:0022625">
    <property type="term" value="C:cytosolic large ribosomal subunit"/>
    <property type="evidence" value="ECO:0007669"/>
    <property type="project" value="TreeGrafter"/>
</dbReference>
<sequence length="310" mass="33737">MPSPEKAAKKKQYFERLAEYATSYPRILIANADHVGSRQMADIRLALRGKAAVLMGKNTMIRTALKQMLSSYPELEKLIELVRLNIGLIFCIEEPSEVRKIIEEYRVPAPARQGVIAPCDVVVPAGATGLDPSQTSFFQALGIATKIVKGQVEIQSDVNLIEEGKKVTASQAVLLQKLNIKPFSYGLKINNIYDNGSVYNSSVLDITSEDLISRVVEATRYVAAFSKETSIPTKPSACDGIVSAFRNCVAFGLDTEFDFPEMQAIKDALANPSAFVAVSATENSSSAAQASVPVEEEEEEEGDLGFSLFD</sequence>
<feature type="domain" description="Large ribosomal subunit protein uL10-like insertion" evidence="6">
    <location>
        <begin position="111"/>
        <end position="180"/>
    </location>
</feature>
<dbReference type="Gene3D" id="3.90.105.20">
    <property type="match status" value="1"/>
</dbReference>
<evidence type="ECO:0000256" key="2">
    <source>
        <dbReference type="ARBA" id="ARBA00022980"/>
    </source>
</evidence>
<dbReference type="EMBL" id="JAWDEY010000011">
    <property type="protein sequence ID" value="KAK6589598.1"/>
    <property type="molecule type" value="Genomic_DNA"/>
</dbReference>
<dbReference type="PIRSF" id="PIRSF039087">
    <property type="entry name" value="L10E"/>
    <property type="match status" value="1"/>
</dbReference>
<dbReference type="GO" id="GO:0000027">
    <property type="term" value="P:ribosomal large subunit assembly"/>
    <property type="evidence" value="ECO:0007669"/>
    <property type="project" value="TreeGrafter"/>
</dbReference>
<organism evidence="7 8">
    <name type="scientific">Cryptosporidium xiaoi</name>
    <dbReference type="NCBI Taxonomy" id="659607"/>
    <lineage>
        <taxon>Eukaryota</taxon>
        <taxon>Sar</taxon>
        <taxon>Alveolata</taxon>
        <taxon>Apicomplexa</taxon>
        <taxon>Conoidasida</taxon>
        <taxon>Coccidia</taxon>
        <taxon>Eucoccidiorida</taxon>
        <taxon>Eimeriorina</taxon>
        <taxon>Cryptosporidiidae</taxon>
        <taxon>Cryptosporidium</taxon>
    </lineage>
</organism>
<dbReference type="InterPro" id="IPR030670">
    <property type="entry name" value="uL10_eukaryotes"/>
</dbReference>
<comment type="similarity">
    <text evidence="1 4">Belongs to the universal ribosomal protein uL10 family.</text>
</comment>
<dbReference type="CDD" id="cd05795">
    <property type="entry name" value="Ribosomal_P0_L10e"/>
    <property type="match status" value="1"/>
</dbReference>
<dbReference type="Pfam" id="PF00428">
    <property type="entry name" value="Ribosomal_60s"/>
    <property type="match status" value="1"/>
</dbReference>
<dbReference type="PANTHER" id="PTHR45699:SF3">
    <property type="entry name" value="LARGE RIBOSOMAL SUBUNIT PROTEIN UL10"/>
    <property type="match status" value="1"/>
</dbReference>
<dbReference type="InterPro" id="IPR043164">
    <property type="entry name" value="Ribosomal_uL10-like_insert_sf"/>
</dbReference>
<dbReference type="GO" id="GO:0070180">
    <property type="term" value="F:large ribosomal subunit rRNA binding"/>
    <property type="evidence" value="ECO:0007669"/>
    <property type="project" value="TreeGrafter"/>
</dbReference>
<name>A0AAV9XXZ2_9CRYT</name>
<feature type="region of interest" description="Disordered" evidence="5">
    <location>
        <begin position="283"/>
        <end position="310"/>
    </location>
</feature>
<reference evidence="7 8" key="1">
    <citation type="submission" date="2023-10" db="EMBL/GenBank/DDBJ databases">
        <title>Comparative genomics analysis reveals potential genetic determinants of host preference in Cryptosporidium xiaoi.</title>
        <authorList>
            <person name="Xiao L."/>
            <person name="Li J."/>
        </authorList>
    </citation>
    <scope>NUCLEOTIDE SEQUENCE [LARGE SCALE GENOMIC DNA]</scope>
    <source>
        <strain evidence="7 8">52996</strain>
    </source>
</reference>
<dbReference type="SUPFAM" id="SSF160369">
    <property type="entry name" value="Ribosomal protein L10-like"/>
    <property type="match status" value="1"/>
</dbReference>
<dbReference type="InterPro" id="IPR040637">
    <property type="entry name" value="Ribosomal_uL10-like_insert"/>
</dbReference>
<accession>A0AAV9XXZ2</accession>
<dbReference type="InterPro" id="IPR043141">
    <property type="entry name" value="Ribosomal_uL10-like_sf"/>
</dbReference>
<keyword evidence="3 4" id="KW-0687">Ribonucleoprotein</keyword>
<keyword evidence="8" id="KW-1185">Reference proteome</keyword>
<evidence type="ECO:0000256" key="4">
    <source>
        <dbReference type="PIRNR" id="PIRNR039087"/>
    </source>
</evidence>
<keyword evidence="2 4" id="KW-0689">Ribosomal protein</keyword>
<dbReference type="Gene3D" id="3.30.70.1730">
    <property type="match status" value="1"/>
</dbReference>
<comment type="function">
    <text evidence="4">Ribosomal protein P0 is the functional equivalent of E.coli protein L10.</text>
</comment>
<evidence type="ECO:0000256" key="1">
    <source>
        <dbReference type="ARBA" id="ARBA00008889"/>
    </source>
</evidence>
<dbReference type="Pfam" id="PF17777">
    <property type="entry name" value="RL10P_insert"/>
    <property type="match status" value="1"/>
</dbReference>
<dbReference type="AlphaFoldDB" id="A0AAV9XXZ2"/>
<dbReference type="GO" id="GO:0002181">
    <property type="term" value="P:cytoplasmic translation"/>
    <property type="evidence" value="ECO:0007669"/>
    <property type="project" value="TreeGrafter"/>
</dbReference>
<comment type="caution">
    <text evidence="7">The sequence shown here is derived from an EMBL/GenBank/DDBJ whole genome shotgun (WGS) entry which is preliminary data.</text>
</comment>
<proteinExistence type="inferred from homology"/>
<evidence type="ECO:0000256" key="3">
    <source>
        <dbReference type="ARBA" id="ARBA00023274"/>
    </source>
</evidence>
<dbReference type="Pfam" id="PF00466">
    <property type="entry name" value="Ribosomal_L10"/>
    <property type="match status" value="1"/>
</dbReference>
<dbReference type="Proteomes" id="UP001311799">
    <property type="component" value="Unassembled WGS sequence"/>
</dbReference>